<dbReference type="PATRIC" id="fig|882211.3.peg.4106"/>
<dbReference type="PANTHER" id="PTHR43199:SF1">
    <property type="entry name" value="GLUTATHIONE HYDROLASE PROENZYME"/>
    <property type="match status" value="1"/>
</dbReference>
<comment type="PTM">
    <text evidence="11">Cleaved by autocatalysis into a large and a small subunit.</text>
</comment>
<comment type="subunit">
    <text evidence="11">This enzyme consists of two polypeptide chains, which are synthesized in precursor form from a single polypeptide.</text>
</comment>
<comment type="pathway">
    <text evidence="11">Sulfur metabolism; glutathione metabolism.</text>
</comment>
<dbReference type="OrthoDB" id="5297205at2"/>
<dbReference type="InterPro" id="IPR000101">
    <property type="entry name" value="GGT_peptidase"/>
</dbReference>
<comment type="similarity">
    <text evidence="3 11">Belongs to the gamma-glutamyltransferase family.</text>
</comment>
<dbReference type="GO" id="GO:0103068">
    <property type="term" value="F:leukotriene C4 gamma-glutamyl transferase activity"/>
    <property type="evidence" value="ECO:0007669"/>
    <property type="project" value="UniProtKB-EC"/>
</dbReference>
<dbReference type="InterPro" id="IPR029055">
    <property type="entry name" value="Ntn_hydrolases_N"/>
</dbReference>
<evidence type="ECO:0000256" key="1">
    <source>
        <dbReference type="ARBA" id="ARBA00001049"/>
    </source>
</evidence>
<sequence>MIISLRAKNNSARVIGVSALALWLSGCGTEPSAPHKTPELPPAPEISSGFRSDMAPVHATRHMAAAANPLATAAGQQMLRRGGSAIDAAIAMQAVLALVEPQASGIGGGAFILYWDGKQVQAFDGRETAPAGANTRMFQGADGQPIPFTEAQIGGRSVGVPGVLRALEMAHKQHGKLPWRDLFQPAIQLANQGFPVSKRLHTQIAADKFIPGSPEMASYFLTPQGQALPVGTLLKNPELARTLDAIATRGADAFYQGAVAQAMVDKVGAHARPGTLSLADVSGYRARERQAVCGDYKEWRVCGMPPPSSGGVAVLQTLGILEALQRQSPALDLARMPPVPSSTGTGVEPSSSAVHLIAEAERLAYADRALYLADSDFVPVNVKGLTDKAYYATRAALVGEKSMGRAEAGIPAGINLALAPDRSALRISTSQIAAVDDQGGAISMTTSVEAAFGSHVMTHGFILNNQLTDFSFVPEENGKPVANRIEPGKRPRSSMAPTLVFDRKSGELVATVGSPGGSQIIEYVNKSVVGLVDWKLNPQDAISLPNFGSRNVGTELEAGMVSPSLVQQLKDRGHEISLIEMTSGTQIIARDENGWVAGADPRREGTALGD</sequence>
<evidence type="ECO:0000256" key="6">
    <source>
        <dbReference type="ARBA" id="ARBA00023145"/>
    </source>
</evidence>
<dbReference type="GO" id="GO:0006751">
    <property type="term" value="P:glutathione catabolic process"/>
    <property type="evidence" value="ECO:0007669"/>
    <property type="project" value="UniProtKB-UniRule"/>
</dbReference>
<dbReference type="PROSITE" id="PS51257">
    <property type="entry name" value="PROKAR_LIPOPROTEIN"/>
    <property type="match status" value="1"/>
</dbReference>
<dbReference type="AlphaFoldDB" id="A0A0J6G9W2"/>
<dbReference type="GO" id="GO:0036374">
    <property type="term" value="F:glutathione hydrolase activity"/>
    <property type="evidence" value="ECO:0007669"/>
    <property type="project" value="UniProtKB-UniRule"/>
</dbReference>
<comment type="catalytic activity">
    <reaction evidence="2 11">
        <text>glutathione + H2O = L-cysteinylglycine + L-glutamate</text>
        <dbReference type="Rhea" id="RHEA:28807"/>
        <dbReference type="ChEBI" id="CHEBI:15377"/>
        <dbReference type="ChEBI" id="CHEBI:29985"/>
        <dbReference type="ChEBI" id="CHEBI:57925"/>
        <dbReference type="ChEBI" id="CHEBI:61694"/>
        <dbReference type="EC" id="3.4.19.13"/>
    </reaction>
</comment>
<evidence type="ECO:0000256" key="9">
    <source>
        <dbReference type="PIRSR" id="PIRSR600101-1"/>
    </source>
</evidence>
<keyword evidence="13" id="KW-1185">Reference proteome</keyword>
<feature type="binding site" evidence="10">
    <location>
        <begin position="493"/>
        <end position="494"/>
    </location>
    <ligand>
        <name>L-glutamate</name>
        <dbReference type="ChEBI" id="CHEBI:29985"/>
    </ligand>
</feature>
<evidence type="ECO:0000313" key="13">
    <source>
        <dbReference type="Proteomes" id="UP000183613"/>
    </source>
</evidence>
<keyword evidence="7 11" id="KW-0012">Acyltransferase</keyword>
<protein>
    <recommendedName>
        <fullName evidence="11">Glutathione hydrolase proenzyme</fullName>
        <ecNumber evidence="11">2.3.2.2</ecNumber>
        <ecNumber evidence="11">3.4.19.13</ecNumber>
    </recommendedName>
    <component>
        <recommendedName>
            <fullName evidence="11">Glutathione hydrolase large chain</fullName>
        </recommendedName>
    </component>
    <component>
        <recommendedName>
            <fullName evidence="11">Glutathione hydrolase small chain</fullName>
        </recommendedName>
    </component>
</protein>
<evidence type="ECO:0000256" key="8">
    <source>
        <dbReference type="ARBA" id="ARBA00047417"/>
    </source>
</evidence>
<dbReference type="EC" id="3.4.19.13" evidence="11"/>
<evidence type="ECO:0000256" key="4">
    <source>
        <dbReference type="ARBA" id="ARBA00022679"/>
    </source>
</evidence>
<evidence type="ECO:0000256" key="11">
    <source>
        <dbReference type="RuleBase" id="RU368036"/>
    </source>
</evidence>
<dbReference type="PRINTS" id="PR01210">
    <property type="entry name" value="GGTRANSPTASE"/>
</dbReference>
<evidence type="ECO:0000256" key="7">
    <source>
        <dbReference type="ARBA" id="ARBA00023315"/>
    </source>
</evidence>
<keyword evidence="6 11" id="KW-0865">Zymogen</keyword>
<feature type="binding site" evidence="10">
    <location>
        <position position="469"/>
    </location>
    <ligand>
        <name>L-glutamate</name>
        <dbReference type="ChEBI" id="CHEBI:29985"/>
    </ligand>
</feature>
<accession>A0A0J6G9W2</accession>
<dbReference type="UniPathway" id="UPA00204"/>
<dbReference type="NCBIfam" id="TIGR00066">
    <property type="entry name" value="g_glut_trans"/>
    <property type="match status" value="1"/>
</dbReference>
<reference evidence="12" key="1">
    <citation type="submission" date="2016-10" db="EMBL/GenBank/DDBJ databases">
        <authorList>
            <person name="Varghese N."/>
            <person name="Submissions S."/>
        </authorList>
    </citation>
    <scope>NUCLEOTIDE SEQUENCE [LARGE SCALE GENOMIC DNA]</scope>
    <source>
        <strain evidence="12">LMG 25555</strain>
    </source>
</reference>
<organism evidence="12 13">
    <name type="scientific">Pseudomonas deceptionensis</name>
    <dbReference type="NCBI Taxonomy" id="882211"/>
    <lineage>
        <taxon>Bacteria</taxon>
        <taxon>Pseudomonadati</taxon>
        <taxon>Pseudomonadota</taxon>
        <taxon>Gammaproteobacteria</taxon>
        <taxon>Pseudomonadales</taxon>
        <taxon>Pseudomonadaceae</taxon>
        <taxon>Pseudomonas</taxon>
    </lineage>
</organism>
<dbReference type="InterPro" id="IPR051792">
    <property type="entry name" value="GGT_bact"/>
</dbReference>
<evidence type="ECO:0000256" key="5">
    <source>
        <dbReference type="ARBA" id="ARBA00022801"/>
    </source>
</evidence>
<dbReference type="Gene3D" id="3.60.20.40">
    <property type="match status" value="1"/>
</dbReference>
<feature type="active site" description="Nucleophile" evidence="9">
    <location>
        <position position="429"/>
    </location>
</feature>
<dbReference type="EC" id="2.3.2.2" evidence="11"/>
<feature type="binding site" evidence="10">
    <location>
        <position position="517"/>
    </location>
    <ligand>
        <name>L-glutamate</name>
        <dbReference type="ChEBI" id="CHEBI:29985"/>
    </ligand>
</feature>
<dbReference type="InterPro" id="IPR043137">
    <property type="entry name" value="GGT_ssub_C"/>
</dbReference>
<keyword evidence="5 11" id="KW-0378">Hydrolase</keyword>
<evidence type="ECO:0000256" key="3">
    <source>
        <dbReference type="ARBA" id="ARBA00009381"/>
    </source>
</evidence>
<dbReference type="SUPFAM" id="SSF56235">
    <property type="entry name" value="N-terminal nucleophile aminohydrolases (Ntn hydrolases)"/>
    <property type="match status" value="1"/>
</dbReference>
<dbReference type="Pfam" id="PF01019">
    <property type="entry name" value="G_glu_transpept"/>
    <property type="match status" value="1"/>
</dbReference>
<gene>
    <name evidence="12" type="ORF">SAMN04489800_3393</name>
</gene>
<dbReference type="EMBL" id="FNUD01000002">
    <property type="protein sequence ID" value="SEE99044.1"/>
    <property type="molecule type" value="Genomic_DNA"/>
</dbReference>
<dbReference type="Proteomes" id="UP000183613">
    <property type="component" value="Unassembled WGS sequence"/>
</dbReference>
<dbReference type="Gene3D" id="1.10.246.130">
    <property type="match status" value="1"/>
</dbReference>
<proteinExistence type="inferred from homology"/>
<dbReference type="PANTHER" id="PTHR43199">
    <property type="entry name" value="GLUTATHIONE HYDROLASE"/>
    <property type="match status" value="1"/>
</dbReference>
<comment type="catalytic activity">
    <reaction evidence="1 11">
        <text>an S-substituted glutathione + H2O = an S-substituted L-cysteinylglycine + L-glutamate</text>
        <dbReference type="Rhea" id="RHEA:59468"/>
        <dbReference type="ChEBI" id="CHEBI:15377"/>
        <dbReference type="ChEBI" id="CHEBI:29985"/>
        <dbReference type="ChEBI" id="CHEBI:90779"/>
        <dbReference type="ChEBI" id="CHEBI:143103"/>
        <dbReference type="EC" id="3.4.19.13"/>
    </reaction>
</comment>
<dbReference type="RefSeq" id="WP_048361706.1">
    <property type="nucleotide sequence ID" value="NZ_FNUD01000002.1"/>
</dbReference>
<comment type="caution">
    <text evidence="12">The sequence shown here is derived from an EMBL/GenBank/DDBJ whole genome shotgun (WGS) entry which is preliminary data.</text>
</comment>
<evidence type="ECO:0000313" key="12">
    <source>
        <dbReference type="EMBL" id="SEE99044.1"/>
    </source>
</evidence>
<comment type="catalytic activity">
    <reaction evidence="8 11">
        <text>an N-terminal (5-L-glutamyl)-[peptide] + an alpha-amino acid = 5-L-glutamyl amino acid + an N-terminal L-alpha-aminoacyl-[peptide]</text>
        <dbReference type="Rhea" id="RHEA:23904"/>
        <dbReference type="Rhea" id="RHEA-COMP:9780"/>
        <dbReference type="Rhea" id="RHEA-COMP:9795"/>
        <dbReference type="ChEBI" id="CHEBI:77644"/>
        <dbReference type="ChEBI" id="CHEBI:78597"/>
        <dbReference type="ChEBI" id="CHEBI:78599"/>
        <dbReference type="ChEBI" id="CHEBI:78608"/>
        <dbReference type="EC" id="2.3.2.2"/>
    </reaction>
</comment>
<keyword evidence="4 11" id="KW-0808">Transferase</keyword>
<feature type="binding site" evidence="10">
    <location>
        <position position="126"/>
    </location>
    <ligand>
        <name>L-glutamate</name>
        <dbReference type="ChEBI" id="CHEBI:29985"/>
    </ligand>
</feature>
<dbReference type="InterPro" id="IPR043138">
    <property type="entry name" value="GGT_lsub"/>
</dbReference>
<keyword evidence="11" id="KW-0317">Glutathione biosynthesis</keyword>
<dbReference type="GO" id="GO:0006750">
    <property type="term" value="P:glutathione biosynthetic process"/>
    <property type="evidence" value="ECO:0007669"/>
    <property type="project" value="UniProtKB-KW"/>
</dbReference>
<evidence type="ECO:0000256" key="2">
    <source>
        <dbReference type="ARBA" id="ARBA00001089"/>
    </source>
</evidence>
<evidence type="ECO:0000256" key="10">
    <source>
        <dbReference type="PIRSR" id="PIRSR600101-2"/>
    </source>
</evidence>
<name>A0A0J6G9W2_PSEDM</name>